<dbReference type="KEGG" id="tpro:Ga0080559_TMP2099"/>
<evidence type="ECO:0000313" key="3">
    <source>
        <dbReference type="Proteomes" id="UP000186559"/>
    </source>
</evidence>
<organism evidence="2 3">
    <name type="scientific">Salipiger profundus</name>
    <dbReference type="NCBI Taxonomy" id="1229727"/>
    <lineage>
        <taxon>Bacteria</taxon>
        <taxon>Pseudomonadati</taxon>
        <taxon>Pseudomonadota</taxon>
        <taxon>Alphaproteobacteria</taxon>
        <taxon>Rhodobacterales</taxon>
        <taxon>Roseobacteraceae</taxon>
        <taxon>Salipiger</taxon>
    </lineage>
</organism>
<protein>
    <submittedName>
        <fullName evidence="2">Putative activity regulator of membrane protease YbbK</fullName>
    </submittedName>
</protein>
<keyword evidence="3" id="KW-1185">Reference proteome</keyword>
<dbReference type="Proteomes" id="UP000186559">
    <property type="component" value="Chromosome"/>
</dbReference>
<keyword evidence="1" id="KW-1133">Transmembrane helix</keyword>
<keyword evidence="2" id="KW-0645">Protease</keyword>
<dbReference type="GO" id="GO:0008233">
    <property type="term" value="F:peptidase activity"/>
    <property type="evidence" value="ECO:0007669"/>
    <property type="project" value="UniProtKB-KW"/>
</dbReference>
<accession>A0A1U7D4A1</accession>
<dbReference type="EMBL" id="CP014796">
    <property type="protein sequence ID" value="APX22895.1"/>
    <property type="molecule type" value="Genomic_DNA"/>
</dbReference>
<evidence type="ECO:0000256" key="1">
    <source>
        <dbReference type="SAM" id="Phobius"/>
    </source>
</evidence>
<proteinExistence type="predicted"/>
<sequence length="80" mass="9069">MPRRWCFCCSRCWRRGFIFLGFAIGAAAVGLWLLAGYAVGWPWLLLICAGVALAAWVALRQIVGVRKGQTRIWDRDINED</sequence>
<keyword evidence="2" id="KW-0378">Hydrolase</keyword>
<reference evidence="2 3" key="1">
    <citation type="submission" date="2016-03" db="EMBL/GenBank/DDBJ databases">
        <title>Deep-sea bacteria in the southern Pacific.</title>
        <authorList>
            <person name="Tang K."/>
        </authorList>
    </citation>
    <scope>NUCLEOTIDE SEQUENCE [LARGE SCALE GENOMIC DNA]</scope>
    <source>
        <strain evidence="2 3">JLT2016</strain>
    </source>
</reference>
<keyword evidence="1" id="KW-0472">Membrane</keyword>
<feature type="transmembrane region" description="Helical" evidence="1">
    <location>
        <begin position="41"/>
        <end position="59"/>
    </location>
</feature>
<evidence type="ECO:0000313" key="2">
    <source>
        <dbReference type="EMBL" id="APX22895.1"/>
    </source>
</evidence>
<feature type="transmembrane region" description="Helical" evidence="1">
    <location>
        <begin position="12"/>
        <end position="35"/>
    </location>
</feature>
<name>A0A1U7D4A1_9RHOB</name>
<dbReference type="AlphaFoldDB" id="A0A1U7D4A1"/>
<dbReference type="STRING" id="1229727.Ga0080559_TMP2099"/>
<dbReference type="GO" id="GO:0006508">
    <property type="term" value="P:proteolysis"/>
    <property type="evidence" value="ECO:0007669"/>
    <property type="project" value="UniProtKB-KW"/>
</dbReference>
<dbReference type="RefSeq" id="WP_311136995.1">
    <property type="nucleotide sequence ID" value="NZ_CP014796.1"/>
</dbReference>
<keyword evidence="1" id="KW-0812">Transmembrane</keyword>
<gene>
    <name evidence="2" type="ORF">Ga0080559_TMP2099</name>
</gene>